<keyword evidence="2" id="KW-1185">Reference proteome</keyword>
<evidence type="ECO:0000313" key="1">
    <source>
        <dbReference type="EMBL" id="KAJ7993427.1"/>
    </source>
</evidence>
<dbReference type="Proteomes" id="UP001157502">
    <property type="component" value="Chromosome 24"/>
</dbReference>
<name>A0ACC2FPY3_DALPE</name>
<reference evidence="1" key="1">
    <citation type="submission" date="2021-05" db="EMBL/GenBank/DDBJ databases">
        <authorList>
            <person name="Pan Q."/>
            <person name="Jouanno E."/>
            <person name="Zahm M."/>
            <person name="Klopp C."/>
            <person name="Cabau C."/>
            <person name="Louis A."/>
            <person name="Berthelot C."/>
            <person name="Parey E."/>
            <person name="Roest Crollius H."/>
            <person name="Montfort J."/>
            <person name="Robinson-Rechavi M."/>
            <person name="Bouchez O."/>
            <person name="Lampietro C."/>
            <person name="Lopez Roques C."/>
            <person name="Donnadieu C."/>
            <person name="Postlethwait J."/>
            <person name="Bobe J."/>
            <person name="Dillon D."/>
            <person name="Chandos A."/>
            <person name="von Hippel F."/>
            <person name="Guiguen Y."/>
        </authorList>
    </citation>
    <scope>NUCLEOTIDE SEQUENCE</scope>
    <source>
        <strain evidence="1">YG-Jan2019</strain>
    </source>
</reference>
<protein>
    <submittedName>
        <fullName evidence="1">Uncharacterized protein</fullName>
    </submittedName>
</protein>
<proteinExistence type="predicted"/>
<evidence type="ECO:0000313" key="2">
    <source>
        <dbReference type="Proteomes" id="UP001157502"/>
    </source>
</evidence>
<organism evidence="1 2">
    <name type="scientific">Dallia pectoralis</name>
    <name type="common">Alaska blackfish</name>
    <dbReference type="NCBI Taxonomy" id="75939"/>
    <lineage>
        <taxon>Eukaryota</taxon>
        <taxon>Metazoa</taxon>
        <taxon>Chordata</taxon>
        <taxon>Craniata</taxon>
        <taxon>Vertebrata</taxon>
        <taxon>Euteleostomi</taxon>
        <taxon>Actinopterygii</taxon>
        <taxon>Neopterygii</taxon>
        <taxon>Teleostei</taxon>
        <taxon>Protacanthopterygii</taxon>
        <taxon>Esociformes</taxon>
        <taxon>Umbridae</taxon>
        <taxon>Dallia</taxon>
    </lineage>
</organism>
<accession>A0ACC2FPY3</accession>
<comment type="caution">
    <text evidence="1">The sequence shown here is derived from an EMBL/GenBank/DDBJ whole genome shotgun (WGS) entry which is preliminary data.</text>
</comment>
<gene>
    <name evidence="1" type="ORF">DPEC_G00272320</name>
</gene>
<sequence>MQDQEISTGRNPICFRRDSESLRAHEVFLNTMEKRCENNRPGHESDQEHTAGSNNPRANEGGGQRSGCQSGDPKTLHPKPLYPPFHLPLRGPRRPRAKRVVMIRISI</sequence>
<dbReference type="EMBL" id="CM055751">
    <property type="protein sequence ID" value="KAJ7993427.1"/>
    <property type="molecule type" value="Genomic_DNA"/>
</dbReference>